<comment type="subcellular location">
    <subcellularLocation>
        <location evidence="1">Cell inner membrane</location>
        <topology evidence="1">Single-pass membrane protein</topology>
    </subcellularLocation>
</comment>
<evidence type="ECO:0000256" key="6">
    <source>
        <dbReference type="ARBA" id="ARBA00022692"/>
    </source>
</evidence>
<dbReference type="SUPFAM" id="SSF54523">
    <property type="entry name" value="Pili subunits"/>
    <property type="match status" value="1"/>
</dbReference>
<evidence type="ECO:0000256" key="3">
    <source>
        <dbReference type="ARBA" id="ARBA00022475"/>
    </source>
</evidence>
<reference evidence="13 14" key="1">
    <citation type="journal article" date="2015" name="Antonie Van Leeuwenhoek">
        <title>Lampropedia puyangensis sp. nov., isolated from symptomatic bark of Populus ? euramericana canker and emended description of Lampropedia hyalina (Ehrenberg 1832) Lee et al. 2004.</title>
        <authorList>
            <person name="Li Y."/>
            <person name="Wang T."/>
            <person name="Piao C.G."/>
            <person name="Wang L.F."/>
            <person name="Tian G.Z."/>
            <person name="Zhu T.H."/>
            <person name="Guo M.W."/>
        </authorList>
    </citation>
    <scope>NUCLEOTIDE SEQUENCE [LARGE SCALE GENOMIC DNA]</scope>
    <source>
        <strain evidence="13 14">2-bin</strain>
    </source>
</reference>
<evidence type="ECO:0000256" key="2">
    <source>
        <dbReference type="ARBA" id="ARBA00021549"/>
    </source>
</evidence>
<dbReference type="InterPro" id="IPR022346">
    <property type="entry name" value="T2SS_GspH"/>
</dbReference>
<evidence type="ECO:0000256" key="8">
    <source>
        <dbReference type="ARBA" id="ARBA00023136"/>
    </source>
</evidence>
<feature type="transmembrane region" description="Helical" evidence="11">
    <location>
        <begin position="36"/>
        <end position="56"/>
    </location>
</feature>
<keyword evidence="4" id="KW-0488">Methylation</keyword>
<evidence type="ECO:0000256" key="10">
    <source>
        <dbReference type="ARBA" id="ARBA00030775"/>
    </source>
</evidence>
<evidence type="ECO:0000313" key="13">
    <source>
        <dbReference type="EMBL" id="THU01042.1"/>
    </source>
</evidence>
<organism evidence="13 14">
    <name type="scientific">Lampropedia puyangensis</name>
    <dbReference type="NCBI Taxonomy" id="1330072"/>
    <lineage>
        <taxon>Bacteria</taxon>
        <taxon>Pseudomonadati</taxon>
        <taxon>Pseudomonadota</taxon>
        <taxon>Betaproteobacteria</taxon>
        <taxon>Burkholderiales</taxon>
        <taxon>Comamonadaceae</taxon>
        <taxon>Lampropedia</taxon>
    </lineage>
</organism>
<dbReference type="GO" id="GO:0015627">
    <property type="term" value="C:type II protein secretion system complex"/>
    <property type="evidence" value="ECO:0007669"/>
    <property type="project" value="InterPro"/>
</dbReference>
<keyword evidence="6 11" id="KW-0812">Transmembrane</keyword>
<evidence type="ECO:0000256" key="4">
    <source>
        <dbReference type="ARBA" id="ARBA00022481"/>
    </source>
</evidence>
<keyword evidence="3" id="KW-1003">Cell membrane</keyword>
<gene>
    <name evidence="13" type="ORF">E9531_09670</name>
</gene>
<sequence length="173" mass="18785">MEGWSLAVLFVMSLKSPVLPLLTPHRPPVQRGFTLLEILVVIAIAGLLAALMPLAYSRINEGAQYRDAVRSLWTSLRTLREEAQSTGATTQLVLNLDSKQFNIGSQTYQLPADLEVRTSVADLGGDGRTAAIWFLPEGGSTGGSIELLRPNGDGTRLRVDWLTSDITQEALLP</sequence>
<keyword evidence="5" id="KW-0997">Cell inner membrane</keyword>
<keyword evidence="8 11" id="KW-0472">Membrane</keyword>
<dbReference type="GO" id="GO:0015628">
    <property type="term" value="P:protein secretion by the type II secretion system"/>
    <property type="evidence" value="ECO:0007669"/>
    <property type="project" value="InterPro"/>
</dbReference>
<comment type="caution">
    <text evidence="13">The sequence shown here is derived from an EMBL/GenBank/DDBJ whole genome shotgun (WGS) entry which is preliminary data.</text>
</comment>
<evidence type="ECO:0000256" key="1">
    <source>
        <dbReference type="ARBA" id="ARBA00004377"/>
    </source>
</evidence>
<evidence type="ECO:0000259" key="12">
    <source>
        <dbReference type="Pfam" id="PF12019"/>
    </source>
</evidence>
<dbReference type="AlphaFoldDB" id="A0A4S8F6R0"/>
<feature type="domain" description="General secretion pathway GspH" evidence="12">
    <location>
        <begin position="68"/>
        <end position="161"/>
    </location>
</feature>
<dbReference type="EMBL" id="STFG01000009">
    <property type="protein sequence ID" value="THU01042.1"/>
    <property type="molecule type" value="Genomic_DNA"/>
</dbReference>
<proteinExistence type="inferred from homology"/>
<evidence type="ECO:0000313" key="14">
    <source>
        <dbReference type="Proteomes" id="UP000308917"/>
    </source>
</evidence>
<dbReference type="InterPro" id="IPR045584">
    <property type="entry name" value="Pilin-like"/>
</dbReference>
<dbReference type="Gene3D" id="3.30.700.10">
    <property type="entry name" value="Glycoprotein, Type 4 Pilin"/>
    <property type="match status" value="1"/>
</dbReference>
<evidence type="ECO:0000256" key="5">
    <source>
        <dbReference type="ARBA" id="ARBA00022519"/>
    </source>
</evidence>
<evidence type="ECO:0000256" key="11">
    <source>
        <dbReference type="SAM" id="Phobius"/>
    </source>
</evidence>
<keyword evidence="14" id="KW-1185">Reference proteome</keyword>
<dbReference type="NCBIfam" id="TIGR02532">
    <property type="entry name" value="IV_pilin_GFxxxE"/>
    <property type="match status" value="1"/>
</dbReference>
<dbReference type="PROSITE" id="PS00409">
    <property type="entry name" value="PROKAR_NTER_METHYL"/>
    <property type="match status" value="1"/>
</dbReference>
<dbReference type="Pfam" id="PF07963">
    <property type="entry name" value="N_methyl"/>
    <property type="match status" value="1"/>
</dbReference>
<dbReference type="Pfam" id="PF12019">
    <property type="entry name" value="GspH"/>
    <property type="match status" value="1"/>
</dbReference>
<accession>A0A4S8F6R0</accession>
<name>A0A4S8F6R0_9BURK</name>
<dbReference type="Proteomes" id="UP000308917">
    <property type="component" value="Unassembled WGS sequence"/>
</dbReference>
<keyword evidence="7 11" id="KW-1133">Transmembrane helix</keyword>
<comment type="similarity">
    <text evidence="9">Belongs to the GSP H family.</text>
</comment>
<protein>
    <recommendedName>
        <fullName evidence="2">Type II secretion system protein H</fullName>
    </recommendedName>
    <alternativeName>
        <fullName evidence="10">General secretion pathway protein H</fullName>
    </alternativeName>
</protein>
<evidence type="ECO:0000256" key="9">
    <source>
        <dbReference type="ARBA" id="ARBA00025772"/>
    </source>
</evidence>
<dbReference type="InterPro" id="IPR012902">
    <property type="entry name" value="N_methyl_site"/>
</dbReference>
<dbReference type="GO" id="GO:0005886">
    <property type="term" value="C:plasma membrane"/>
    <property type="evidence" value="ECO:0007669"/>
    <property type="project" value="UniProtKB-SubCell"/>
</dbReference>
<evidence type="ECO:0000256" key="7">
    <source>
        <dbReference type="ARBA" id="ARBA00022989"/>
    </source>
</evidence>